<keyword evidence="5 11" id="KW-0067">ATP-binding</keyword>
<name>A0A1C7Z5M1_PSESX</name>
<keyword evidence="3 8" id="KW-0812">Transmembrane</keyword>
<dbReference type="Pfam" id="PF00005">
    <property type="entry name" value="ABC_tran"/>
    <property type="match status" value="1"/>
</dbReference>
<keyword evidence="6 8" id="KW-1133">Transmembrane helix</keyword>
<evidence type="ECO:0000259" key="10">
    <source>
        <dbReference type="PROSITE" id="PS50929"/>
    </source>
</evidence>
<dbReference type="PROSITE" id="PS50893">
    <property type="entry name" value="ABC_TRANSPORTER_2"/>
    <property type="match status" value="1"/>
</dbReference>
<dbReference type="GO" id="GO:0140359">
    <property type="term" value="F:ABC-type transporter activity"/>
    <property type="evidence" value="ECO:0007669"/>
    <property type="project" value="InterPro"/>
</dbReference>
<dbReference type="CDD" id="cd03223">
    <property type="entry name" value="ABCD_peroxisomal_ALDP"/>
    <property type="match status" value="1"/>
</dbReference>
<feature type="transmembrane region" description="Helical" evidence="8">
    <location>
        <begin position="55"/>
        <end position="76"/>
    </location>
</feature>
<evidence type="ECO:0000313" key="11">
    <source>
        <dbReference type="EMBL" id="OCR25342.1"/>
    </source>
</evidence>
<dbReference type="GO" id="GO:0016887">
    <property type="term" value="F:ATP hydrolysis activity"/>
    <property type="evidence" value="ECO:0007669"/>
    <property type="project" value="InterPro"/>
</dbReference>
<dbReference type="EMBL" id="LGSI01000035">
    <property type="protein sequence ID" value="OCR25342.1"/>
    <property type="molecule type" value="Genomic_DNA"/>
</dbReference>
<comment type="caution">
    <text evidence="11">The sequence shown here is derived from an EMBL/GenBank/DDBJ whole genome shotgun (WGS) entry which is preliminary data.</text>
</comment>
<feature type="transmembrane region" description="Helical" evidence="8">
    <location>
        <begin position="132"/>
        <end position="151"/>
    </location>
</feature>
<dbReference type="InterPro" id="IPR050835">
    <property type="entry name" value="ABC_transporter_sub-D"/>
</dbReference>
<dbReference type="InterPro" id="IPR036640">
    <property type="entry name" value="ABC1_TM_sf"/>
</dbReference>
<dbReference type="InterPro" id="IPR017871">
    <property type="entry name" value="ABC_transporter-like_CS"/>
</dbReference>
<evidence type="ECO:0000256" key="1">
    <source>
        <dbReference type="ARBA" id="ARBA00004651"/>
    </source>
</evidence>
<dbReference type="Pfam" id="PF06472">
    <property type="entry name" value="ABC_membrane_2"/>
    <property type="match status" value="1"/>
</dbReference>
<dbReference type="SUPFAM" id="SSF52540">
    <property type="entry name" value="P-loop containing nucleoside triphosphate hydrolases"/>
    <property type="match status" value="1"/>
</dbReference>
<evidence type="ECO:0000256" key="6">
    <source>
        <dbReference type="ARBA" id="ARBA00022989"/>
    </source>
</evidence>
<dbReference type="Gene3D" id="3.40.50.300">
    <property type="entry name" value="P-loop containing nucleotide triphosphate hydrolases"/>
    <property type="match status" value="1"/>
</dbReference>
<dbReference type="SUPFAM" id="SSF90123">
    <property type="entry name" value="ABC transporter transmembrane region"/>
    <property type="match status" value="1"/>
</dbReference>
<dbReference type="PROSITE" id="PS00211">
    <property type="entry name" value="ABC_TRANSPORTER_1"/>
    <property type="match status" value="1"/>
</dbReference>
<feature type="domain" description="ABC transmembrane type-1" evidence="10">
    <location>
        <begin position="40"/>
        <end position="315"/>
    </location>
</feature>
<dbReference type="SMART" id="SM00382">
    <property type="entry name" value="AAA"/>
    <property type="match status" value="1"/>
</dbReference>
<feature type="transmembrane region" description="Helical" evidence="8">
    <location>
        <begin position="12"/>
        <end position="31"/>
    </location>
</feature>
<evidence type="ECO:0000259" key="9">
    <source>
        <dbReference type="PROSITE" id="PS50893"/>
    </source>
</evidence>
<feature type="domain" description="ABC transporter" evidence="9">
    <location>
        <begin position="350"/>
        <end position="548"/>
    </location>
</feature>
<dbReference type="PATRIC" id="fig|317.243.peg.1213"/>
<dbReference type="GO" id="GO:0005886">
    <property type="term" value="C:plasma membrane"/>
    <property type="evidence" value="ECO:0007669"/>
    <property type="project" value="UniProtKB-SubCell"/>
</dbReference>
<evidence type="ECO:0000256" key="4">
    <source>
        <dbReference type="ARBA" id="ARBA00022741"/>
    </source>
</evidence>
<evidence type="ECO:0000256" key="5">
    <source>
        <dbReference type="ARBA" id="ARBA00022840"/>
    </source>
</evidence>
<evidence type="ECO:0000313" key="12">
    <source>
        <dbReference type="Proteomes" id="UP000093104"/>
    </source>
</evidence>
<dbReference type="GO" id="GO:0005524">
    <property type="term" value="F:ATP binding"/>
    <property type="evidence" value="ECO:0007669"/>
    <property type="project" value="UniProtKB-KW"/>
</dbReference>
<dbReference type="Proteomes" id="UP000093104">
    <property type="component" value="Unassembled WGS sequence"/>
</dbReference>
<evidence type="ECO:0000256" key="3">
    <source>
        <dbReference type="ARBA" id="ARBA00022692"/>
    </source>
</evidence>
<dbReference type="InterPro" id="IPR003593">
    <property type="entry name" value="AAA+_ATPase"/>
</dbReference>
<evidence type="ECO:0000256" key="8">
    <source>
        <dbReference type="SAM" id="Phobius"/>
    </source>
</evidence>
<feature type="transmembrane region" description="Helical" evidence="8">
    <location>
        <begin position="292"/>
        <end position="310"/>
    </location>
</feature>
<dbReference type="AlphaFoldDB" id="A0A1C7Z5M1"/>
<dbReference type="PANTHER" id="PTHR11384">
    <property type="entry name" value="ATP-BINDING CASSETTE, SUB-FAMILY D MEMBER"/>
    <property type="match status" value="1"/>
</dbReference>
<dbReference type="InterPro" id="IPR027417">
    <property type="entry name" value="P-loop_NTPase"/>
</dbReference>
<keyword evidence="2" id="KW-0813">Transport</keyword>
<dbReference type="PROSITE" id="PS50929">
    <property type="entry name" value="ABC_TM1F"/>
    <property type="match status" value="1"/>
</dbReference>
<proteinExistence type="predicted"/>
<reference evidence="11 12" key="1">
    <citation type="submission" date="2015-07" db="EMBL/GenBank/DDBJ databases">
        <title>Draft genome sequence of a diazotrophic, plant growth-promoting rhizobacterium of the Pseudomonas syringae complex.</title>
        <authorList>
            <person name="Patten C.L."/>
            <person name="Jeong H."/>
        </authorList>
    </citation>
    <scope>NUCLEOTIDE SEQUENCE [LARGE SCALE GENOMIC DNA]</scope>
    <source>
        <strain evidence="11 12">GR12-2</strain>
    </source>
</reference>
<keyword evidence="4" id="KW-0547">Nucleotide-binding</keyword>
<keyword evidence="7 8" id="KW-0472">Membrane</keyword>
<comment type="subcellular location">
    <subcellularLocation>
        <location evidence="1">Cell membrane</location>
        <topology evidence="1">Multi-pass membrane protein</topology>
    </subcellularLocation>
</comment>
<protein>
    <submittedName>
        <fullName evidence="11">ABC transporter ATP-binding protein</fullName>
    </submittedName>
</protein>
<evidence type="ECO:0000256" key="7">
    <source>
        <dbReference type="ARBA" id="ARBA00023136"/>
    </source>
</evidence>
<dbReference type="Gene3D" id="1.20.1560.10">
    <property type="entry name" value="ABC transporter type 1, transmembrane domain"/>
    <property type="match status" value="1"/>
</dbReference>
<feature type="transmembrane region" description="Helical" evidence="8">
    <location>
        <begin position="262"/>
        <end position="280"/>
    </location>
</feature>
<organism evidence="11 12">
    <name type="scientific">Pseudomonas syringae</name>
    <dbReference type="NCBI Taxonomy" id="317"/>
    <lineage>
        <taxon>Bacteria</taxon>
        <taxon>Pseudomonadati</taxon>
        <taxon>Pseudomonadota</taxon>
        <taxon>Gammaproteobacteria</taxon>
        <taxon>Pseudomonadales</taxon>
        <taxon>Pseudomonadaceae</taxon>
        <taxon>Pseudomonas</taxon>
    </lineage>
</organism>
<dbReference type="PANTHER" id="PTHR11384:SF59">
    <property type="entry name" value="LYSOSOMAL COBALAMIN TRANSPORTER ABCD4"/>
    <property type="match status" value="1"/>
</dbReference>
<dbReference type="InterPro" id="IPR003439">
    <property type="entry name" value="ABC_transporter-like_ATP-bd"/>
</dbReference>
<dbReference type="InterPro" id="IPR011527">
    <property type="entry name" value="ABC1_TM_dom"/>
</dbReference>
<feature type="transmembrane region" description="Helical" evidence="8">
    <location>
        <begin position="171"/>
        <end position="191"/>
    </location>
</feature>
<accession>A0A1C7Z5M1</accession>
<gene>
    <name evidence="11" type="ORF">AFK24_09670</name>
</gene>
<evidence type="ECO:0000256" key="2">
    <source>
        <dbReference type="ARBA" id="ARBA00022448"/>
    </source>
</evidence>
<sequence length="549" mass="61719">MPYWRSADCWKALAMLTIVLTISFTTIYAYIALNDVHGKVTDALIKLDWPTLKPLLALTFGYGLITVLLPITSTILQDYLQLRWRTWLTHGLIKRWTGHLAYYQLERDGLLSNADQRIAEDTREFVESTLRLFINIVSVVASTVSYTAVLWSLSGTLAFSVQGVDVAIPGYMVIAAYGYSFAHLVVTHWLGKQLIGLNIHKQTVEADFRFAGMQVRENAEQIAFYQGGRREGERLSERFGRVRANTLQILVRTFKVMLGQSLFSHVFSLLPTLLALPLLLSGKISYGDMVRLIGAYGMLVGSLAFFQQAYQNFTQWMAWTNRLRDLLWSIDKADNQMPGIYLSTAPCALLRCTALTLHSPQHQPLTYLKSWQVSPGERWLVHGPSGCGKSTLLRACAGLWPYGSGHINLPEQRRSLFLPQRSYIPAGTLKAALCYPAEPEQFTDAQCQQALEDCCLGDRRDALSSSDRWQQVLSGGEQQRLAIGRVLLHRPEFIFLDEATSALDPDTEAKLYHALIEQLPDSAIVSVAHRKALEVFHPHHLDLARAGDH</sequence>